<dbReference type="InterPro" id="IPR029063">
    <property type="entry name" value="SAM-dependent_MTases_sf"/>
</dbReference>
<reference evidence="2" key="1">
    <citation type="journal article" date="2015" name="Nature">
        <title>Complex archaea that bridge the gap between prokaryotes and eukaryotes.</title>
        <authorList>
            <person name="Spang A."/>
            <person name="Saw J.H."/>
            <person name="Jorgensen S.L."/>
            <person name="Zaremba-Niedzwiedzka K."/>
            <person name="Martijn J."/>
            <person name="Lind A.E."/>
            <person name="van Eijk R."/>
            <person name="Schleper C."/>
            <person name="Guy L."/>
            <person name="Ettema T.J."/>
        </authorList>
    </citation>
    <scope>NUCLEOTIDE SEQUENCE</scope>
</reference>
<dbReference type="CDD" id="cd02440">
    <property type="entry name" value="AdoMet_MTases"/>
    <property type="match status" value="1"/>
</dbReference>
<dbReference type="PANTHER" id="PTHR44068">
    <property type="entry name" value="ZGC:194242"/>
    <property type="match status" value="1"/>
</dbReference>
<evidence type="ECO:0000313" key="2">
    <source>
        <dbReference type="EMBL" id="KKN12779.1"/>
    </source>
</evidence>
<proteinExistence type="predicted"/>
<organism evidence="2">
    <name type="scientific">marine sediment metagenome</name>
    <dbReference type="NCBI Taxonomy" id="412755"/>
    <lineage>
        <taxon>unclassified sequences</taxon>
        <taxon>metagenomes</taxon>
        <taxon>ecological metagenomes</taxon>
    </lineage>
</organism>
<accession>A0A0F9N483</accession>
<comment type="caution">
    <text evidence="2">The sequence shown here is derived from an EMBL/GenBank/DDBJ whole genome shotgun (WGS) entry which is preliminary data.</text>
</comment>
<dbReference type="Pfam" id="PF13847">
    <property type="entry name" value="Methyltransf_31"/>
    <property type="match status" value="1"/>
</dbReference>
<protein>
    <recommendedName>
        <fullName evidence="1">Methyltransferase domain-containing protein</fullName>
    </recommendedName>
</protein>
<name>A0A0F9N483_9ZZZZ</name>
<dbReference type="Gene3D" id="3.40.50.150">
    <property type="entry name" value="Vaccinia Virus protein VP39"/>
    <property type="match status" value="1"/>
</dbReference>
<dbReference type="SUPFAM" id="SSF53335">
    <property type="entry name" value="S-adenosyl-L-methionine-dependent methyltransferases"/>
    <property type="match status" value="1"/>
</dbReference>
<evidence type="ECO:0000259" key="1">
    <source>
        <dbReference type="Pfam" id="PF13847"/>
    </source>
</evidence>
<dbReference type="AlphaFoldDB" id="A0A0F9N483"/>
<dbReference type="EMBL" id="LAZR01003993">
    <property type="protein sequence ID" value="KKN12779.1"/>
    <property type="molecule type" value="Genomic_DNA"/>
</dbReference>
<gene>
    <name evidence="2" type="ORF">LCGC14_1012970</name>
</gene>
<dbReference type="InterPro" id="IPR025714">
    <property type="entry name" value="Methyltranfer_dom"/>
</dbReference>
<dbReference type="InterPro" id="IPR050447">
    <property type="entry name" value="Erg6_SMT_methyltransf"/>
</dbReference>
<feature type="domain" description="Methyltransferase" evidence="1">
    <location>
        <begin position="51"/>
        <end position="174"/>
    </location>
</feature>
<sequence>MKKLSKGEIGKLGIYEFQAYIGAMTSPTFGGWKGTNRLIELLKINEMEKPKVLEAGCSAGYITKFIAKRFDCEIIGIDLGDFVLEIAREETQKLSLTNVTFQTGNVENLPFPDNLFDIVFGEAITALVPNPIKVFKEYKRVLKPNGKVATLDLFMKESLSEEFLKEISNIMSIVIGTQIRIRSFQECEQIFTESGFNGINIDDYYDDLFKRSYFFAELIKIMFKMLYHMIVNKEMRKKLSPTLKFARKFQKILKEGHFGYLIFTGKN</sequence>
<dbReference type="PANTHER" id="PTHR44068:SF11">
    <property type="entry name" value="GERANYL DIPHOSPHATE 2-C-METHYLTRANSFERASE"/>
    <property type="match status" value="1"/>
</dbReference>